<evidence type="ECO:0000313" key="3">
    <source>
        <dbReference type="Proteomes" id="UP000623467"/>
    </source>
</evidence>
<sequence length="118" mass="13892">MIIRWCLSFLVIGTYAGFIALILFFFASSPVGIGIFVIMIVFFMGICPMIWGFYYWYGLDRGWLVWTPEVRYPVRKNTLVHGHSLSWLSEHGTTCVILYFSRRTKNQLHSVQFLDRRD</sequence>
<gene>
    <name evidence="2" type="ORF">MSAN_00250600</name>
</gene>
<dbReference type="Proteomes" id="UP000623467">
    <property type="component" value="Unassembled WGS sequence"/>
</dbReference>
<dbReference type="AlphaFoldDB" id="A0A8H6ZIQ6"/>
<dbReference type="EMBL" id="JACAZH010000001">
    <property type="protein sequence ID" value="KAF7378254.1"/>
    <property type="molecule type" value="Genomic_DNA"/>
</dbReference>
<feature type="transmembrane region" description="Helical" evidence="1">
    <location>
        <begin position="7"/>
        <end position="27"/>
    </location>
</feature>
<accession>A0A8H6ZIQ6</accession>
<feature type="transmembrane region" description="Helical" evidence="1">
    <location>
        <begin position="33"/>
        <end position="57"/>
    </location>
</feature>
<keyword evidence="1" id="KW-1133">Transmembrane helix</keyword>
<evidence type="ECO:0000313" key="2">
    <source>
        <dbReference type="EMBL" id="KAF7378254.1"/>
    </source>
</evidence>
<organism evidence="2 3">
    <name type="scientific">Mycena sanguinolenta</name>
    <dbReference type="NCBI Taxonomy" id="230812"/>
    <lineage>
        <taxon>Eukaryota</taxon>
        <taxon>Fungi</taxon>
        <taxon>Dikarya</taxon>
        <taxon>Basidiomycota</taxon>
        <taxon>Agaricomycotina</taxon>
        <taxon>Agaricomycetes</taxon>
        <taxon>Agaricomycetidae</taxon>
        <taxon>Agaricales</taxon>
        <taxon>Marasmiineae</taxon>
        <taxon>Mycenaceae</taxon>
        <taxon>Mycena</taxon>
    </lineage>
</organism>
<protein>
    <submittedName>
        <fullName evidence="2">Uncharacterized protein</fullName>
    </submittedName>
</protein>
<keyword evidence="1" id="KW-0812">Transmembrane</keyword>
<reference evidence="2" key="1">
    <citation type="submission" date="2020-05" db="EMBL/GenBank/DDBJ databases">
        <title>Mycena genomes resolve the evolution of fungal bioluminescence.</title>
        <authorList>
            <person name="Tsai I.J."/>
        </authorList>
    </citation>
    <scope>NUCLEOTIDE SEQUENCE</scope>
    <source>
        <strain evidence="2">160909Yilan</strain>
    </source>
</reference>
<keyword evidence="3" id="KW-1185">Reference proteome</keyword>
<name>A0A8H6ZIQ6_9AGAR</name>
<evidence type="ECO:0000256" key="1">
    <source>
        <dbReference type="SAM" id="Phobius"/>
    </source>
</evidence>
<proteinExistence type="predicted"/>
<comment type="caution">
    <text evidence="2">The sequence shown here is derived from an EMBL/GenBank/DDBJ whole genome shotgun (WGS) entry which is preliminary data.</text>
</comment>
<keyword evidence="1" id="KW-0472">Membrane</keyword>